<dbReference type="GO" id="GO:0005634">
    <property type="term" value="C:nucleus"/>
    <property type="evidence" value="ECO:0007669"/>
    <property type="project" value="TreeGrafter"/>
</dbReference>
<keyword evidence="12" id="KW-1185">Reference proteome</keyword>
<evidence type="ECO:0000256" key="5">
    <source>
        <dbReference type="ARBA" id="ARBA00022777"/>
    </source>
</evidence>
<dbReference type="GO" id="GO:0072354">
    <property type="term" value="F:histone H3T3 kinase activity"/>
    <property type="evidence" value="ECO:0007669"/>
    <property type="project" value="TreeGrafter"/>
</dbReference>
<feature type="region of interest" description="Disordered" evidence="9">
    <location>
        <begin position="27"/>
        <end position="94"/>
    </location>
</feature>
<dbReference type="Gene3D" id="1.10.510.10">
    <property type="entry name" value="Transferase(Phosphotransferase) domain 1"/>
    <property type="match status" value="1"/>
</dbReference>
<keyword evidence="6" id="KW-0067">ATP-binding</keyword>
<evidence type="ECO:0000256" key="4">
    <source>
        <dbReference type="ARBA" id="ARBA00022741"/>
    </source>
</evidence>
<reference evidence="11" key="2">
    <citation type="submission" date="2020-08" db="EMBL/GenBank/DDBJ databases">
        <title>Draft Genome Sequence of Cumin Blight Pathogen Alternaria burnsii.</title>
        <authorList>
            <person name="Feng Z."/>
        </authorList>
    </citation>
    <scope>NUCLEOTIDE SEQUENCE</scope>
    <source>
        <strain evidence="11">CBS107.38</strain>
    </source>
</reference>
<keyword evidence="2" id="KW-0723">Serine/threonine-protein kinase</keyword>
<proteinExistence type="predicted"/>
<evidence type="ECO:0000256" key="7">
    <source>
        <dbReference type="ARBA" id="ARBA00047899"/>
    </source>
</evidence>
<accession>A0A8H7BEP4</accession>
<dbReference type="GO" id="GO:0000278">
    <property type="term" value="P:mitotic cell cycle"/>
    <property type="evidence" value="ECO:0007669"/>
    <property type="project" value="TreeGrafter"/>
</dbReference>
<dbReference type="GO" id="GO:0005737">
    <property type="term" value="C:cytoplasm"/>
    <property type="evidence" value="ECO:0007669"/>
    <property type="project" value="TreeGrafter"/>
</dbReference>
<evidence type="ECO:0000313" key="11">
    <source>
        <dbReference type="EMBL" id="KAF7680038.1"/>
    </source>
</evidence>
<feature type="compositionally biased region" description="Basic and acidic residues" evidence="9">
    <location>
        <begin position="27"/>
        <end position="37"/>
    </location>
</feature>
<keyword evidence="3" id="KW-0808">Transferase</keyword>
<dbReference type="RefSeq" id="XP_038790028.1">
    <property type="nucleotide sequence ID" value="XM_038926736.1"/>
</dbReference>
<comment type="caution">
    <text evidence="11">The sequence shown here is derived from an EMBL/GenBank/DDBJ whole genome shotgun (WGS) entry which is preliminary data.</text>
</comment>
<dbReference type="Pfam" id="PF12330">
    <property type="entry name" value="Haspin_kinase"/>
    <property type="match status" value="1"/>
</dbReference>
<comment type="catalytic activity">
    <reaction evidence="7">
        <text>L-threonyl-[protein] + ATP = O-phospho-L-threonyl-[protein] + ADP + H(+)</text>
        <dbReference type="Rhea" id="RHEA:46608"/>
        <dbReference type="Rhea" id="RHEA-COMP:11060"/>
        <dbReference type="Rhea" id="RHEA-COMP:11605"/>
        <dbReference type="ChEBI" id="CHEBI:15378"/>
        <dbReference type="ChEBI" id="CHEBI:30013"/>
        <dbReference type="ChEBI" id="CHEBI:30616"/>
        <dbReference type="ChEBI" id="CHEBI:61977"/>
        <dbReference type="ChEBI" id="CHEBI:456216"/>
        <dbReference type="EC" id="2.7.11.1"/>
    </reaction>
</comment>
<sequence length="753" mass="84995">MPAKVVYGKKRNGERAAFTKFLSPEKEAAHREVEDKNVISGAARDRRRPTQIGRDDVSVLEQGLGKLRIEQTEPTEDEGASRKRSQSRKAKPERIAVTTKENIVPFEDVLEQDMQALSIKAPKEDESKLLKEPRKPRKVLSDRNINAMNNAHELDRSTLKLKKEKKRVVPIAVAQDVVATPIITLVQIDPVHSKQTSIQRATCLPTPEPTPEPEDVYTSYASPLLALSDRKKVIGFQEWSDELAPHFEVTKIAEASFSEVYRLSAISPANGVKEESVLKVVALKTPPAVPLPSQLHARAVRDREAQLEKEMEQREQDDAYRSQVDDVASEVKLLQNLTHIPGFTVFRDLTIVQGRPSASFNDAWKEWNKARPRGKKSEFPDPSKKASYDEFQLWAVVEMQDAGTDVEKLMETGGMSSIWEAWDVFWGVAISVGKAEEACRFEHRDLHLGNICVRSSRTGGDVMKPSIKDPLRRKLRFAGLDTTVIDYTLSRADILASSSQSRRISAMSHVSSSTAASATEETVNVAYLDLNKDLALFHGDASEEYQYEIYRYMRGVAVFDNPLHVIYDESFDAPDEEEEEQEDEEEPEQAPVTPRCSPKKNNHIRFDSEDEEPPALRRSPRKHKDEAGPDVEQSPKADEEQPEEEDDADVWRGFHPKTNLVWLHFLLHKLLNHLAAISSAPHHASSRPIISKRDEVDAKKVEKKAMRLYKVLQRVSELLCPVALGREEGLGSAKELVVLALEERWIRVEDVEG</sequence>
<evidence type="ECO:0000256" key="1">
    <source>
        <dbReference type="ARBA" id="ARBA00012513"/>
    </source>
</evidence>
<evidence type="ECO:0000259" key="10">
    <source>
        <dbReference type="SMART" id="SM01331"/>
    </source>
</evidence>
<dbReference type="PANTHER" id="PTHR24419:SF18">
    <property type="entry name" value="SERINE_THREONINE-PROTEIN KINASE HASPIN"/>
    <property type="match status" value="1"/>
</dbReference>
<evidence type="ECO:0000256" key="9">
    <source>
        <dbReference type="SAM" id="MobiDB-lite"/>
    </source>
</evidence>
<dbReference type="SMART" id="SM01331">
    <property type="entry name" value="DUF3635"/>
    <property type="match status" value="1"/>
</dbReference>
<dbReference type="InterPro" id="IPR024604">
    <property type="entry name" value="GSG2_C"/>
</dbReference>
<feature type="compositionally biased region" description="Acidic residues" evidence="9">
    <location>
        <begin position="572"/>
        <end position="588"/>
    </location>
</feature>
<evidence type="ECO:0000256" key="6">
    <source>
        <dbReference type="ARBA" id="ARBA00022840"/>
    </source>
</evidence>
<dbReference type="EC" id="2.7.11.1" evidence="1"/>
<dbReference type="Gene3D" id="3.30.200.20">
    <property type="entry name" value="Phosphorylase Kinase, domain 1"/>
    <property type="match status" value="1"/>
</dbReference>
<keyword evidence="5" id="KW-0418">Kinase</keyword>
<dbReference type="PANTHER" id="PTHR24419">
    <property type="entry name" value="INTERLEUKIN-1 RECEPTOR-ASSOCIATED KINASE"/>
    <property type="match status" value="1"/>
</dbReference>
<dbReference type="Proteomes" id="UP000596902">
    <property type="component" value="Unassembled WGS sequence"/>
</dbReference>
<feature type="region of interest" description="Disordered" evidence="9">
    <location>
        <begin position="572"/>
        <end position="649"/>
    </location>
</feature>
<reference evidence="11" key="1">
    <citation type="submission" date="2020-01" db="EMBL/GenBank/DDBJ databases">
        <authorList>
            <person name="Feng Z.H.Z."/>
        </authorList>
    </citation>
    <scope>NUCLEOTIDE SEQUENCE</scope>
    <source>
        <strain evidence="11">CBS107.38</strain>
    </source>
</reference>
<keyword evidence="4" id="KW-0547">Nucleotide-binding</keyword>
<evidence type="ECO:0000256" key="2">
    <source>
        <dbReference type="ARBA" id="ARBA00022527"/>
    </source>
</evidence>
<dbReference type="EMBL" id="JAAABM010000002">
    <property type="protein sequence ID" value="KAF7680038.1"/>
    <property type="molecule type" value="Genomic_DNA"/>
</dbReference>
<gene>
    <name evidence="11" type="ORF">GT037_001689</name>
</gene>
<name>A0A8H7BEP4_9PLEO</name>
<organism evidence="11 12">
    <name type="scientific">Alternaria burnsii</name>
    <dbReference type="NCBI Taxonomy" id="1187904"/>
    <lineage>
        <taxon>Eukaryota</taxon>
        <taxon>Fungi</taxon>
        <taxon>Dikarya</taxon>
        <taxon>Ascomycota</taxon>
        <taxon>Pezizomycotina</taxon>
        <taxon>Dothideomycetes</taxon>
        <taxon>Pleosporomycetidae</taxon>
        <taxon>Pleosporales</taxon>
        <taxon>Pleosporineae</taxon>
        <taxon>Pleosporaceae</taxon>
        <taxon>Alternaria</taxon>
        <taxon>Alternaria sect. Alternaria</taxon>
    </lineage>
</organism>
<feature type="domain" description="Serine/threonine-protein kinase haspin C-terminal" evidence="10">
    <location>
        <begin position="534"/>
        <end position="713"/>
    </location>
</feature>
<feature type="compositionally biased region" description="Basic and acidic residues" evidence="9">
    <location>
        <begin position="623"/>
        <end position="639"/>
    </location>
</feature>
<dbReference type="GO" id="GO:0035556">
    <property type="term" value="P:intracellular signal transduction"/>
    <property type="evidence" value="ECO:0007669"/>
    <property type="project" value="TreeGrafter"/>
</dbReference>
<comment type="catalytic activity">
    <reaction evidence="8">
        <text>L-seryl-[protein] + ATP = O-phospho-L-seryl-[protein] + ADP + H(+)</text>
        <dbReference type="Rhea" id="RHEA:17989"/>
        <dbReference type="Rhea" id="RHEA-COMP:9863"/>
        <dbReference type="Rhea" id="RHEA-COMP:11604"/>
        <dbReference type="ChEBI" id="CHEBI:15378"/>
        <dbReference type="ChEBI" id="CHEBI:29999"/>
        <dbReference type="ChEBI" id="CHEBI:30616"/>
        <dbReference type="ChEBI" id="CHEBI:83421"/>
        <dbReference type="ChEBI" id="CHEBI:456216"/>
        <dbReference type="EC" id="2.7.11.1"/>
    </reaction>
</comment>
<protein>
    <recommendedName>
        <fullName evidence="1">non-specific serine/threonine protein kinase</fullName>
        <ecNumber evidence="1">2.7.11.1</ecNumber>
    </recommendedName>
</protein>
<dbReference type="GO" id="GO:0005524">
    <property type="term" value="F:ATP binding"/>
    <property type="evidence" value="ECO:0007669"/>
    <property type="project" value="UniProtKB-KW"/>
</dbReference>
<evidence type="ECO:0000256" key="8">
    <source>
        <dbReference type="ARBA" id="ARBA00048679"/>
    </source>
</evidence>
<evidence type="ECO:0000313" key="12">
    <source>
        <dbReference type="Proteomes" id="UP000596902"/>
    </source>
</evidence>
<dbReference type="GeneID" id="62199914"/>
<evidence type="ECO:0000256" key="3">
    <source>
        <dbReference type="ARBA" id="ARBA00022679"/>
    </source>
</evidence>
<feature type="compositionally biased region" description="Basic residues" evidence="9">
    <location>
        <begin position="82"/>
        <end position="91"/>
    </location>
</feature>
<dbReference type="OrthoDB" id="21018at2759"/>
<dbReference type="AlphaFoldDB" id="A0A8H7BEP4"/>